<organism evidence="1">
    <name type="scientific">Tanacetum cinerariifolium</name>
    <name type="common">Dalmatian daisy</name>
    <name type="synonym">Chrysanthemum cinerariifolium</name>
    <dbReference type="NCBI Taxonomy" id="118510"/>
    <lineage>
        <taxon>Eukaryota</taxon>
        <taxon>Viridiplantae</taxon>
        <taxon>Streptophyta</taxon>
        <taxon>Embryophyta</taxon>
        <taxon>Tracheophyta</taxon>
        <taxon>Spermatophyta</taxon>
        <taxon>Magnoliopsida</taxon>
        <taxon>eudicotyledons</taxon>
        <taxon>Gunneridae</taxon>
        <taxon>Pentapetalae</taxon>
        <taxon>asterids</taxon>
        <taxon>campanulids</taxon>
        <taxon>Asterales</taxon>
        <taxon>Asteraceae</taxon>
        <taxon>Asteroideae</taxon>
        <taxon>Anthemideae</taxon>
        <taxon>Anthemidinae</taxon>
        <taxon>Tanacetum</taxon>
    </lineage>
</organism>
<evidence type="ECO:0000313" key="1">
    <source>
        <dbReference type="EMBL" id="GFC81879.1"/>
    </source>
</evidence>
<dbReference type="AlphaFoldDB" id="A0A699R366"/>
<dbReference type="EMBL" id="BKCJ011081683">
    <property type="protein sequence ID" value="GFC81879.1"/>
    <property type="molecule type" value="Genomic_DNA"/>
</dbReference>
<protein>
    <submittedName>
        <fullName evidence="1">Uncharacterized protein</fullName>
    </submittedName>
</protein>
<comment type="caution">
    <text evidence="1">The sequence shown here is derived from an EMBL/GenBank/DDBJ whole genome shotgun (WGS) entry which is preliminary data.</text>
</comment>
<reference evidence="1" key="1">
    <citation type="journal article" date="2019" name="Sci. Rep.">
        <title>Draft genome of Tanacetum cinerariifolium, the natural source of mosquito coil.</title>
        <authorList>
            <person name="Yamashiro T."/>
            <person name="Shiraishi A."/>
            <person name="Satake H."/>
            <person name="Nakayama K."/>
        </authorList>
    </citation>
    <scope>NUCLEOTIDE SEQUENCE</scope>
</reference>
<sequence>MKYTSTHKSMTPRAILLKSGTKPIAINRPFSTARPTLNSAQPKMTSFVKTAHSNVKRPFERKLAAKNKVWVPTVRPKIPTVSSKVPTAKSTVAADKGNKEKLLRPQLVGFGNLSKMILVKVQISMVYQ</sequence>
<accession>A0A699R366</accession>
<name>A0A699R366_TANCI</name>
<proteinExistence type="predicted"/>
<gene>
    <name evidence="1" type="ORF">Tci_853849</name>
</gene>